<dbReference type="AlphaFoldDB" id="A0A0D0II68"/>
<dbReference type="Proteomes" id="UP000032120">
    <property type="component" value="Unassembled WGS sequence"/>
</dbReference>
<comment type="caution">
    <text evidence="2">The sequence shown here is derived from an EMBL/GenBank/DDBJ whole genome shotgun (WGS) entry which is preliminary data.</text>
</comment>
<dbReference type="RefSeq" id="WP_042545434.1">
    <property type="nucleotide sequence ID" value="NZ_JXSQ01000042.1"/>
</dbReference>
<organism evidence="2 3">
    <name type="scientific">Leucobacter komagatae</name>
    <dbReference type="NCBI Taxonomy" id="55969"/>
    <lineage>
        <taxon>Bacteria</taxon>
        <taxon>Bacillati</taxon>
        <taxon>Actinomycetota</taxon>
        <taxon>Actinomycetes</taxon>
        <taxon>Micrococcales</taxon>
        <taxon>Microbacteriaceae</taxon>
        <taxon>Leucobacter</taxon>
    </lineage>
</organism>
<dbReference type="SUPFAM" id="SSF55729">
    <property type="entry name" value="Acyl-CoA N-acyltransferases (Nat)"/>
    <property type="match status" value="1"/>
</dbReference>
<dbReference type="Gene3D" id="3.40.630.30">
    <property type="match status" value="1"/>
</dbReference>
<evidence type="ECO:0000313" key="2">
    <source>
        <dbReference type="EMBL" id="KIP51359.1"/>
    </source>
</evidence>
<dbReference type="CDD" id="cd04301">
    <property type="entry name" value="NAT_SF"/>
    <property type="match status" value="1"/>
</dbReference>
<dbReference type="Pfam" id="PF13673">
    <property type="entry name" value="Acetyltransf_10"/>
    <property type="match status" value="1"/>
</dbReference>
<proteinExistence type="predicted"/>
<dbReference type="InterPro" id="IPR000182">
    <property type="entry name" value="GNAT_dom"/>
</dbReference>
<dbReference type="OrthoDB" id="9796171at2"/>
<dbReference type="InterPro" id="IPR016181">
    <property type="entry name" value="Acyl_CoA_acyltransferase"/>
</dbReference>
<sequence>MPILPPNYTLHSARGLDALSPRTLHDIARLRQEVFVVEQDCAYLDLDGRDAEPATEQFWVAVPRDQHATAADAAAPALTSDTTSTIAATLRVLDEGGREPGLRAIGRVVTSPEHRGKALAAALIEEVIAQHGDGPLVLEAQSHLTAWYGRHGFTVSGPEYLEDGIPHTPMRRG</sequence>
<dbReference type="EMBL" id="JXSQ01000042">
    <property type="protein sequence ID" value="KIP51359.1"/>
    <property type="molecule type" value="Genomic_DNA"/>
</dbReference>
<accession>A0A0D0II68</accession>
<evidence type="ECO:0000313" key="3">
    <source>
        <dbReference type="Proteomes" id="UP000032120"/>
    </source>
</evidence>
<feature type="domain" description="N-acetyltransferase" evidence="1">
    <location>
        <begin position="14"/>
        <end position="173"/>
    </location>
</feature>
<dbReference type="PROSITE" id="PS51186">
    <property type="entry name" value="GNAT"/>
    <property type="match status" value="1"/>
</dbReference>
<gene>
    <name evidence="2" type="ORF">SD72_15810</name>
</gene>
<protein>
    <recommendedName>
        <fullName evidence="1">N-acetyltransferase domain-containing protein</fullName>
    </recommendedName>
</protein>
<reference evidence="2 3" key="1">
    <citation type="submission" date="2015-01" db="EMBL/GenBank/DDBJ databases">
        <title>Draft genome sequence of Leucobacter komagatae strain VKM ST2845.</title>
        <authorList>
            <person name="Karlyshev A.V."/>
            <person name="Kudryashova E.B."/>
        </authorList>
    </citation>
    <scope>NUCLEOTIDE SEQUENCE [LARGE SCALE GENOMIC DNA]</scope>
    <source>
        <strain evidence="2 3">VKM ST2845</strain>
    </source>
</reference>
<dbReference type="GO" id="GO:0016747">
    <property type="term" value="F:acyltransferase activity, transferring groups other than amino-acyl groups"/>
    <property type="evidence" value="ECO:0007669"/>
    <property type="project" value="InterPro"/>
</dbReference>
<keyword evidence="3" id="KW-1185">Reference proteome</keyword>
<name>A0A0D0II68_9MICO</name>
<evidence type="ECO:0000259" key="1">
    <source>
        <dbReference type="PROSITE" id="PS51186"/>
    </source>
</evidence>